<name>A0A177ALB6_9PEZI</name>
<dbReference type="AlphaFoldDB" id="A0A177ALB6"/>
<gene>
    <name evidence="2" type="ORF">VC83_00386</name>
</gene>
<proteinExistence type="predicted"/>
<feature type="region of interest" description="Disordered" evidence="1">
    <location>
        <begin position="47"/>
        <end position="109"/>
    </location>
</feature>
<accession>A0A177ALB6</accession>
<dbReference type="Proteomes" id="UP000077154">
    <property type="component" value="Unassembled WGS sequence"/>
</dbReference>
<organism evidence="2">
    <name type="scientific">Pseudogymnoascus destructans</name>
    <dbReference type="NCBI Taxonomy" id="655981"/>
    <lineage>
        <taxon>Eukaryota</taxon>
        <taxon>Fungi</taxon>
        <taxon>Dikarya</taxon>
        <taxon>Ascomycota</taxon>
        <taxon>Pezizomycotina</taxon>
        <taxon>Leotiomycetes</taxon>
        <taxon>Thelebolales</taxon>
        <taxon>Thelebolaceae</taxon>
        <taxon>Pseudogymnoascus</taxon>
    </lineage>
</organism>
<dbReference type="GeneID" id="36283484"/>
<dbReference type="EMBL" id="KV441386">
    <property type="protein sequence ID" value="OAF62859.1"/>
    <property type="molecule type" value="Genomic_DNA"/>
</dbReference>
<dbReference type="RefSeq" id="XP_024328130.1">
    <property type="nucleotide sequence ID" value="XM_024464080.1"/>
</dbReference>
<sequence>MKSSVDVVIVRKTLAYQSRGATYIMEHGSGNSRKFFPYARRNVAEKSAKPGQECSARLGGSQHIASRRSGHHRVHAEGDEWEDVTVEEAEEAKEEAEEAGRRRLAGTGE</sequence>
<feature type="compositionally biased region" description="Acidic residues" evidence="1">
    <location>
        <begin position="79"/>
        <end position="97"/>
    </location>
</feature>
<dbReference type="OrthoDB" id="10383256at2759"/>
<evidence type="ECO:0000313" key="2">
    <source>
        <dbReference type="EMBL" id="OAF62859.1"/>
    </source>
</evidence>
<reference evidence="2" key="1">
    <citation type="submission" date="2016-03" db="EMBL/GenBank/DDBJ databases">
        <title>Updated assembly of Pseudogymnoascus destructans, the fungus causing white-nose syndrome of bats.</title>
        <authorList>
            <person name="Palmer J.M."/>
            <person name="Drees K.P."/>
            <person name="Foster J.T."/>
            <person name="Lindner D.L."/>
        </authorList>
    </citation>
    <scope>NUCLEOTIDE SEQUENCE [LARGE SCALE GENOMIC DNA]</scope>
    <source>
        <strain evidence="2">20631-21</strain>
    </source>
</reference>
<evidence type="ECO:0000256" key="1">
    <source>
        <dbReference type="SAM" id="MobiDB-lite"/>
    </source>
</evidence>
<protein>
    <submittedName>
        <fullName evidence="2">Uncharacterized protein</fullName>
    </submittedName>
</protein>
<feature type="compositionally biased region" description="Basic residues" evidence="1">
    <location>
        <begin position="65"/>
        <end position="74"/>
    </location>
</feature>